<feature type="transmembrane region" description="Helical" evidence="6">
    <location>
        <begin position="320"/>
        <end position="343"/>
    </location>
</feature>
<reference evidence="7 8" key="1">
    <citation type="submission" date="2021-11" db="EMBL/GenBank/DDBJ databases">
        <title>Comparative genomics of bee honey and flower isolates.</title>
        <authorList>
            <person name="Bechtner J.D."/>
            <person name="Gallus M.K."/>
            <person name="Ehrmann M."/>
        </authorList>
    </citation>
    <scope>NUCLEOTIDE SEQUENCE [LARGE SCALE GENOMIC DNA]</scope>
    <source>
        <strain evidence="7 8">7</strain>
    </source>
</reference>
<dbReference type="SUPFAM" id="SSF103473">
    <property type="entry name" value="MFS general substrate transporter"/>
    <property type="match status" value="1"/>
</dbReference>
<comment type="caution">
    <text evidence="7">The sequence shown here is derived from an EMBL/GenBank/DDBJ whole genome shotgun (WGS) entry which is preliminary data.</text>
</comment>
<evidence type="ECO:0000256" key="3">
    <source>
        <dbReference type="ARBA" id="ARBA00022692"/>
    </source>
</evidence>
<keyword evidence="5 6" id="KW-0472">Membrane</keyword>
<protein>
    <submittedName>
        <fullName evidence="7">MFS transporter</fullName>
    </submittedName>
</protein>
<sequence length="430" mass="47646">MMNQNNLTQSQSNQQMLKSLTSNGLGAFSYGIFQYGISFMLLHATHSPLSFGMNIAVGPLISLLTFISIGNFVDTHNHKRIIFWGYILRIIGFIALALALPFFHGESLLIPVALFIAIDSILVNLRNTAYSASIRQLVKMSDVAKLTSLTTAVASASRILSPVLGITLYALISVEGLIVLEILATIVAMIIMMTLHFFKVDDSKREKVSQVEQFKQTLQYVKKRPFIRDSIVAEIVVNFFYSAVVTGSPFIIVNQLGLPNSVVIWTETGYSIGYLTGSLITSQLKEQRHFGIKIMSTMILVGISLLGLGGLFLITRNQIIVSVIGMLLSLLMELSFAIFDLAIEIRLQSTVEHSILGRVSSTLYTVGYAIMPFGTLVYTWLYDTFSDGSYIMIASGVILIVYTVFSISKFIKNIRIDDVYVEKHADQINS</sequence>
<feature type="transmembrane region" description="Helical" evidence="6">
    <location>
        <begin position="294"/>
        <end position="314"/>
    </location>
</feature>
<feature type="transmembrane region" description="Helical" evidence="6">
    <location>
        <begin position="146"/>
        <end position="172"/>
    </location>
</feature>
<dbReference type="InterPro" id="IPR011701">
    <property type="entry name" value="MFS"/>
</dbReference>
<comment type="subcellular location">
    <subcellularLocation>
        <location evidence="1">Cell membrane</location>
        <topology evidence="1">Multi-pass membrane protein</topology>
    </subcellularLocation>
</comment>
<dbReference type="EMBL" id="JAJIAR010000001">
    <property type="protein sequence ID" value="MCK8611044.1"/>
    <property type="molecule type" value="Genomic_DNA"/>
</dbReference>
<feature type="transmembrane region" description="Helical" evidence="6">
    <location>
        <begin position="20"/>
        <end position="43"/>
    </location>
</feature>
<evidence type="ECO:0000313" key="7">
    <source>
        <dbReference type="EMBL" id="MCK8611044.1"/>
    </source>
</evidence>
<name>A0ABT0HVT7_9LACO</name>
<keyword evidence="2" id="KW-1003">Cell membrane</keyword>
<evidence type="ECO:0000256" key="5">
    <source>
        <dbReference type="ARBA" id="ARBA00023136"/>
    </source>
</evidence>
<dbReference type="Proteomes" id="UP001522816">
    <property type="component" value="Unassembled WGS sequence"/>
</dbReference>
<evidence type="ECO:0000313" key="8">
    <source>
        <dbReference type="Proteomes" id="UP001522816"/>
    </source>
</evidence>
<gene>
    <name evidence="7" type="ORF">LNP10_00745</name>
</gene>
<feature type="transmembrane region" description="Helical" evidence="6">
    <location>
        <begin position="108"/>
        <end position="125"/>
    </location>
</feature>
<dbReference type="Gene3D" id="1.20.1250.20">
    <property type="entry name" value="MFS general substrate transporter like domains"/>
    <property type="match status" value="1"/>
</dbReference>
<feature type="transmembrane region" description="Helical" evidence="6">
    <location>
        <begin position="81"/>
        <end position="102"/>
    </location>
</feature>
<feature type="transmembrane region" description="Helical" evidence="6">
    <location>
        <begin position="388"/>
        <end position="405"/>
    </location>
</feature>
<evidence type="ECO:0000256" key="1">
    <source>
        <dbReference type="ARBA" id="ARBA00004651"/>
    </source>
</evidence>
<keyword evidence="4 6" id="KW-1133">Transmembrane helix</keyword>
<feature type="transmembrane region" description="Helical" evidence="6">
    <location>
        <begin position="49"/>
        <end position="69"/>
    </location>
</feature>
<evidence type="ECO:0000256" key="2">
    <source>
        <dbReference type="ARBA" id="ARBA00022475"/>
    </source>
</evidence>
<proteinExistence type="predicted"/>
<feature type="transmembrane region" description="Helical" evidence="6">
    <location>
        <begin position="178"/>
        <end position="198"/>
    </location>
</feature>
<dbReference type="PANTHER" id="PTHR23513:SF6">
    <property type="entry name" value="MAJOR FACILITATOR SUPERFAMILY ASSOCIATED DOMAIN-CONTAINING PROTEIN"/>
    <property type="match status" value="1"/>
</dbReference>
<accession>A0ABT0HVT7</accession>
<keyword evidence="8" id="KW-1185">Reference proteome</keyword>
<evidence type="ECO:0000256" key="4">
    <source>
        <dbReference type="ARBA" id="ARBA00022989"/>
    </source>
</evidence>
<feature type="transmembrane region" description="Helical" evidence="6">
    <location>
        <begin position="231"/>
        <end position="252"/>
    </location>
</feature>
<dbReference type="PANTHER" id="PTHR23513">
    <property type="entry name" value="INTEGRAL MEMBRANE EFFLUX PROTEIN-RELATED"/>
    <property type="match status" value="1"/>
</dbReference>
<organism evidence="7 8">
    <name type="scientific">Apilactobacillus nanyangensis</name>
    <dbReference type="NCBI Taxonomy" id="2799579"/>
    <lineage>
        <taxon>Bacteria</taxon>
        <taxon>Bacillati</taxon>
        <taxon>Bacillota</taxon>
        <taxon>Bacilli</taxon>
        <taxon>Lactobacillales</taxon>
        <taxon>Lactobacillaceae</taxon>
        <taxon>Apilactobacillus</taxon>
    </lineage>
</organism>
<dbReference type="Pfam" id="PF07690">
    <property type="entry name" value="MFS_1"/>
    <property type="match status" value="1"/>
</dbReference>
<dbReference type="InterPro" id="IPR036259">
    <property type="entry name" value="MFS_trans_sf"/>
</dbReference>
<keyword evidence="3 6" id="KW-0812">Transmembrane</keyword>
<dbReference type="CDD" id="cd06173">
    <property type="entry name" value="MFS_MefA_like"/>
    <property type="match status" value="1"/>
</dbReference>
<feature type="transmembrane region" description="Helical" evidence="6">
    <location>
        <begin position="264"/>
        <end position="282"/>
    </location>
</feature>
<dbReference type="RefSeq" id="WP_248596593.1">
    <property type="nucleotide sequence ID" value="NZ_JAJIAR010000001.1"/>
</dbReference>
<evidence type="ECO:0000256" key="6">
    <source>
        <dbReference type="SAM" id="Phobius"/>
    </source>
</evidence>
<feature type="transmembrane region" description="Helical" evidence="6">
    <location>
        <begin position="363"/>
        <end position="382"/>
    </location>
</feature>